<feature type="chain" id="PRO_5046027873" description="Peptidase A1 domain-containing protein" evidence="7">
    <location>
        <begin position="20"/>
        <end position="653"/>
    </location>
</feature>
<gene>
    <name evidence="9" type="ORF">VTJ49DRAFT_6573</name>
</gene>
<dbReference type="PANTHER" id="PTHR47966">
    <property type="entry name" value="BETA-SITE APP-CLEAVING ENZYME, ISOFORM A-RELATED"/>
    <property type="match status" value="1"/>
</dbReference>
<dbReference type="Gene3D" id="2.40.70.10">
    <property type="entry name" value="Acid Proteases"/>
    <property type="match status" value="2"/>
</dbReference>
<keyword evidence="3 7" id="KW-0732">Signal</keyword>
<feature type="compositionally biased region" description="Low complexity" evidence="6">
    <location>
        <begin position="423"/>
        <end position="458"/>
    </location>
</feature>
<evidence type="ECO:0000256" key="1">
    <source>
        <dbReference type="ARBA" id="ARBA00007447"/>
    </source>
</evidence>
<feature type="region of interest" description="Disordered" evidence="6">
    <location>
        <begin position="410"/>
        <end position="490"/>
    </location>
</feature>
<evidence type="ECO:0000256" key="3">
    <source>
        <dbReference type="ARBA" id="ARBA00022729"/>
    </source>
</evidence>
<dbReference type="Pfam" id="PF00026">
    <property type="entry name" value="Asp"/>
    <property type="match status" value="1"/>
</dbReference>
<comment type="similarity">
    <text evidence="1">Belongs to the peptidase A1 family.</text>
</comment>
<dbReference type="InterPro" id="IPR021109">
    <property type="entry name" value="Peptidase_aspartic_dom_sf"/>
</dbReference>
<dbReference type="EMBL" id="JAZGSY010000063">
    <property type="protein sequence ID" value="KAL1841820.1"/>
    <property type="molecule type" value="Genomic_DNA"/>
</dbReference>
<organism evidence="9 10">
    <name type="scientific">Humicola insolens</name>
    <name type="common">Soft-rot fungus</name>
    <dbReference type="NCBI Taxonomy" id="85995"/>
    <lineage>
        <taxon>Eukaryota</taxon>
        <taxon>Fungi</taxon>
        <taxon>Dikarya</taxon>
        <taxon>Ascomycota</taxon>
        <taxon>Pezizomycotina</taxon>
        <taxon>Sordariomycetes</taxon>
        <taxon>Sordariomycetidae</taxon>
        <taxon>Sordariales</taxon>
        <taxon>Chaetomiaceae</taxon>
        <taxon>Mycothermus</taxon>
    </lineage>
</organism>
<dbReference type="SUPFAM" id="SSF50630">
    <property type="entry name" value="Acid proteases"/>
    <property type="match status" value="1"/>
</dbReference>
<dbReference type="PROSITE" id="PS51767">
    <property type="entry name" value="PEPTIDASE_A1"/>
    <property type="match status" value="1"/>
</dbReference>
<feature type="compositionally biased region" description="Low complexity" evidence="6">
    <location>
        <begin position="473"/>
        <end position="490"/>
    </location>
</feature>
<evidence type="ECO:0000256" key="4">
    <source>
        <dbReference type="ARBA" id="ARBA00022750"/>
    </source>
</evidence>
<dbReference type="InterPro" id="IPR001461">
    <property type="entry name" value="Aspartic_peptidase_A1"/>
</dbReference>
<dbReference type="CDD" id="cd05474">
    <property type="entry name" value="SAP_like"/>
    <property type="match status" value="1"/>
</dbReference>
<dbReference type="InterPro" id="IPR033876">
    <property type="entry name" value="SAP-like"/>
</dbReference>
<sequence>MPLARSAAAVLLTGAVASAVMVPDDHRAVQLPGLIRYPVVARNGGPVFGKHSNITRRQIEVDSFAKRSGTMYTIDITLGTPGQTVPVQFDTGSSELWVNPVCANSNNPEYCAAQPRFTQSSTIVDLGEPGYVEYGTGYALFQYVYDYVAIGSAKLTQQIFGVAYDSAHAPIGLIGAGPSLDGWENTYDLPIDSLAKQGFINSRAFSMDLRGFDSDKGAVIFGGIDVRKYKGYLEKLPIIPAAQSPDGATRFWVYLNAISVNQPDGNVVEVYTTPAGGNGQAVLLDSGYTLSALPKPIMDKLVAAFPSAEYLADADLYLVDCLDPSDGGSLDFTFGDKVINVRYYDFVWHAPDSGLCVLGAFEDEFPVLGDTFLRAAYVVYDWDNREIHIAETADCGSELVPIGAGPDAVPNIEGKCGKDEDQSSTTSAASSTSVAESTTAAESSVAESTSVATSAAESTDMESTTTPVGSFISTTTEAEASTTTTPSVSKSTITYTTSTTYTVISCPPSVTKCPLHQVTTEMVTVTATVCPETTGTFSIIKTLTCSGAPSFCPYGSTTTTAVPVTVTPVPPTERTTHVVPGCTPGAPGPSDCIQCSPTAPTTLASITHAATYVPTASATATKAVVTAGAARAGVVQVVGTIVAGALAMVLVGM</sequence>
<dbReference type="Proteomes" id="UP001583172">
    <property type="component" value="Unassembled WGS sequence"/>
</dbReference>
<feature type="domain" description="Peptidase A1" evidence="8">
    <location>
        <begin position="72"/>
        <end position="390"/>
    </location>
</feature>
<accession>A0ABR3VJ55</accession>
<evidence type="ECO:0000313" key="10">
    <source>
        <dbReference type="Proteomes" id="UP001583172"/>
    </source>
</evidence>
<evidence type="ECO:0000256" key="2">
    <source>
        <dbReference type="ARBA" id="ARBA00022670"/>
    </source>
</evidence>
<name>A0ABR3VJ55_HUMIN</name>
<evidence type="ECO:0000313" key="9">
    <source>
        <dbReference type="EMBL" id="KAL1841820.1"/>
    </source>
</evidence>
<keyword evidence="10" id="KW-1185">Reference proteome</keyword>
<evidence type="ECO:0000259" key="8">
    <source>
        <dbReference type="PROSITE" id="PS51767"/>
    </source>
</evidence>
<evidence type="ECO:0000256" key="7">
    <source>
        <dbReference type="SAM" id="SignalP"/>
    </source>
</evidence>
<keyword evidence="2" id="KW-0645">Protease</keyword>
<comment type="caution">
    <text evidence="9">The sequence shown here is derived from an EMBL/GenBank/DDBJ whole genome shotgun (WGS) entry which is preliminary data.</text>
</comment>
<feature type="signal peptide" evidence="7">
    <location>
        <begin position="1"/>
        <end position="19"/>
    </location>
</feature>
<feature type="compositionally biased region" description="Polar residues" evidence="6">
    <location>
        <begin position="461"/>
        <end position="472"/>
    </location>
</feature>
<reference evidence="9 10" key="1">
    <citation type="journal article" date="2024" name="Commun. Biol.">
        <title>Comparative genomic analysis of thermophilic fungi reveals convergent evolutionary adaptations and gene losses.</title>
        <authorList>
            <person name="Steindorff A.S."/>
            <person name="Aguilar-Pontes M.V."/>
            <person name="Robinson A.J."/>
            <person name="Andreopoulos B."/>
            <person name="LaButti K."/>
            <person name="Kuo A."/>
            <person name="Mondo S."/>
            <person name="Riley R."/>
            <person name="Otillar R."/>
            <person name="Haridas S."/>
            <person name="Lipzen A."/>
            <person name="Grimwood J."/>
            <person name="Schmutz J."/>
            <person name="Clum A."/>
            <person name="Reid I.D."/>
            <person name="Moisan M.C."/>
            <person name="Butler G."/>
            <person name="Nguyen T.T.M."/>
            <person name="Dewar K."/>
            <person name="Conant G."/>
            <person name="Drula E."/>
            <person name="Henrissat B."/>
            <person name="Hansel C."/>
            <person name="Singer S."/>
            <person name="Hutchinson M.I."/>
            <person name="de Vries R.P."/>
            <person name="Natvig D.O."/>
            <person name="Powell A.J."/>
            <person name="Tsang A."/>
            <person name="Grigoriev I.V."/>
        </authorList>
    </citation>
    <scope>NUCLEOTIDE SEQUENCE [LARGE SCALE GENOMIC DNA]</scope>
    <source>
        <strain evidence="9 10">CBS 620.91</strain>
    </source>
</reference>
<dbReference type="PANTHER" id="PTHR47966:SF65">
    <property type="entry name" value="ASPARTIC-TYPE ENDOPEPTIDASE"/>
    <property type="match status" value="1"/>
</dbReference>
<evidence type="ECO:0000256" key="5">
    <source>
        <dbReference type="ARBA" id="ARBA00022801"/>
    </source>
</evidence>
<keyword evidence="4" id="KW-0064">Aspartyl protease</keyword>
<dbReference type="InterPro" id="IPR033121">
    <property type="entry name" value="PEPTIDASE_A1"/>
</dbReference>
<keyword evidence="5" id="KW-0378">Hydrolase</keyword>
<dbReference type="PRINTS" id="PR00792">
    <property type="entry name" value="PEPSIN"/>
</dbReference>
<proteinExistence type="inferred from homology"/>
<evidence type="ECO:0000256" key="6">
    <source>
        <dbReference type="SAM" id="MobiDB-lite"/>
    </source>
</evidence>
<protein>
    <recommendedName>
        <fullName evidence="8">Peptidase A1 domain-containing protein</fullName>
    </recommendedName>
</protein>